<comment type="caution">
    <text evidence="4">The sequence shown here is derived from an EMBL/GenBank/DDBJ whole genome shotgun (WGS) entry which is preliminary data.</text>
</comment>
<evidence type="ECO:0000313" key="4">
    <source>
        <dbReference type="EMBL" id="MDN4613033.1"/>
    </source>
</evidence>
<evidence type="ECO:0000256" key="2">
    <source>
        <dbReference type="SAM" id="SignalP"/>
    </source>
</evidence>
<reference evidence="4" key="1">
    <citation type="submission" date="2023-06" db="EMBL/GenBank/DDBJ databases">
        <title>MT1 and MT2 Draft Genomes of Novel Species.</title>
        <authorList>
            <person name="Venkateswaran K."/>
        </authorList>
    </citation>
    <scope>NUCLEOTIDE SEQUENCE</scope>
    <source>
        <strain evidence="4">F6_8S_P_1B</strain>
    </source>
</reference>
<organism evidence="4 5">
    <name type="scientific">Leifsonia williamsii</name>
    <dbReference type="NCBI Taxonomy" id="3035919"/>
    <lineage>
        <taxon>Bacteria</taxon>
        <taxon>Bacillati</taxon>
        <taxon>Actinomycetota</taxon>
        <taxon>Actinomycetes</taxon>
        <taxon>Micrococcales</taxon>
        <taxon>Microbacteriaceae</taxon>
        <taxon>Leifsonia</taxon>
    </lineage>
</organism>
<evidence type="ECO:0000256" key="1">
    <source>
        <dbReference type="SAM" id="MobiDB-lite"/>
    </source>
</evidence>
<dbReference type="PROSITE" id="PS51782">
    <property type="entry name" value="LYSM"/>
    <property type="match status" value="1"/>
</dbReference>
<feature type="chain" id="PRO_5045959567" evidence="2">
    <location>
        <begin position="34"/>
        <end position="295"/>
    </location>
</feature>
<proteinExistence type="predicted"/>
<dbReference type="PROSITE" id="PS51257">
    <property type="entry name" value="PROKAR_LIPOPROTEIN"/>
    <property type="match status" value="1"/>
</dbReference>
<keyword evidence="2" id="KW-0732">Signal</keyword>
<sequence>MNRRNSPRRAAAAVGMLAALTIALSGCALFAGAEPRAVSHTRHATPKPTRTPAAPTPNATPTPTPTPTAPPAPPPTLASLPAGTTVAEADVASPKGSIHFHYRVVADGDNTYSIEYSGFTSTVPVPISVTLIDVPPRVGDGITWHGVGDHPLGGPTTSAAPSSSVPLDNVGNPSDLGTLLTYSSAPSADGVPVELGPGKILAVDRVRWSIPTRDTNVHPADSGPRPGANGRVSETTDSGAPATYVVGTDDTFDAVAGRFGISAQALLWLNPGERSFDGGLNLFEGTSVNLDPQVL</sequence>
<feature type="compositionally biased region" description="Pro residues" evidence="1">
    <location>
        <begin position="54"/>
        <end position="76"/>
    </location>
</feature>
<evidence type="ECO:0000259" key="3">
    <source>
        <dbReference type="PROSITE" id="PS51782"/>
    </source>
</evidence>
<gene>
    <name evidence="4" type="ORF">P5G50_01100</name>
</gene>
<dbReference type="Proteomes" id="UP001174208">
    <property type="component" value="Unassembled WGS sequence"/>
</dbReference>
<feature type="region of interest" description="Disordered" evidence="1">
    <location>
        <begin position="213"/>
        <end position="241"/>
    </location>
</feature>
<accession>A0ABT8K7Q7</accession>
<dbReference type="EMBL" id="JAROCF010000001">
    <property type="protein sequence ID" value="MDN4613033.1"/>
    <property type="molecule type" value="Genomic_DNA"/>
</dbReference>
<dbReference type="CDD" id="cd00118">
    <property type="entry name" value="LysM"/>
    <property type="match status" value="1"/>
</dbReference>
<feature type="signal peptide" evidence="2">
    <location>
        <begin position="1"/>
        <end position="33"/>
    </location>
</feature>
<keyword evidence="5" id="KW-1185">Reference proteome</keyword>
<feature type="region of interest" description="Disordered" evidence="1">
    <location>
        <begin position="39"/>
        <end position="81"/>
    </location>
</feature>
<protein>
    <submittedName>
        <fullName evidence="4">LysM domain-containing protein</fullName>
    </submittedName>
</protein>
<feature type="domain" description="LysM" evidence="3">
    <location>
        <begin position="242"/>
        <end position="290"/>
    </location>
</feature>
<evidence type="ECO:0000313" key="5">
    <source>
        <dbReference type="Proteomes" id="UP001174208"/>
    </source>
</evidence>
<name>A0ABT8K7Q7_9MICO</name>
<dbReference type="RefSeq" id="WP_301209847.1">
    <property type="nucleotide sequence ID" value="NZ_JAROCF010000001.1"/>
</dbReference>
<dbReference type="InterPro" id="IPR018392">
    <property type="entry name" value="LysM"/>
</dbReference>